<sequence length="115" mass="12392">MCESGDSDVLGSDTNIGGSTTEGEDIPPPLPATPILSSHNLLNVRGGNEDAPVSKRVASERQVVSLTHTWSGLSLIALDSMGSLHFITLIRPADIGRYLKRINIQFSSEVFCKHF</sequence>
<feature type="compositionally biased region" description="Polar residues" evidence="1">
    <location>
        <begin position="12"/>
        <end position="21"/>
    </location>
</feature>
<dbReference type="EMBL" id="VSRR010000985">
    <property type="protein sequence ID" value="MPC21515.1"/>
    <property type="molecule type" value="Genomic_DNA"/>
</dbReference>
<dbReference type="AlphaFoldDB" id="A0A5B7DK39"/>
<evidence type="ECO:0000313" key="3">
    <source>
        <dbReference type="Proteomes" id="UP000324222"/>
    </source>
</evidence>
<keyword evidence="3" id="KW-1185">Reference proteome</keyword>
<organism evidence="2 3">
    <name type="scientific">Portunus trituberculatus</name>
    <name type="common">Swimming crab</name>
    <name type="synonym">Neptunus trituberculatus</name>
    <dbReference type="NCBI Taxonomy" id="210409"/>
    <lineage>
        <taxon>Eukaryota</taxon>
        <taxon>Metazoa</taxon>
        <taxon>Ecdysozoa</taxon>
        <taxon>Arthropoda</taxon>
        <taxon>Crustacea</taxon>
        <taxon>Multicrustacea</taxon>
        <taxon>Malacostraca</taxon>
        <taxon>Eumalacostraca</taxon>
        <taxon>Eucarida</taxon>
        <taxon>Decapoda</taxon>
        <taxon>Pleocyemata</taxon>
        <taxon>Brachyura</taxon>
        <taxon>Eubrachyura</taxon>
        <taxon>Portunoidea</taxon>
        <taxon>Portunidae</taxon>
        <taxon>Portuninae</taxon>
        <taxon>Portunus</taxon>
    </lineage>
</organism>
<comment type="caution">
    <text evidence="2">The sequence shown here is derived from an EMBL/GenBank/DDBJ whole genome shotgun (WGS) entry which is preliminary data.</text>
</comment>
<proteinExistence type="predicted"/>
<gene>
    <name evidence="2" type="ORF">E2C01_014503</name>
</gene>
<dbReference type="OrthoDB" id="10018574at2759"/>
<accession>A0A5B7DK39</accession>
<evidence type="ECO:0000256" key="1">
    <source>
        <dbReference type="SAM" id="MobiDB-lite"/>
    </source>
</evidence>
<protein>
    <submittedName>
        <fullName evidence="2">Uncharacterized protein</fullName>
    </submittedName>
</protein>
<name>A0A5B7DK39_PORTR</name>
<evidence type="ECO:0000313" key="2">
    <source>
        <dbReference type="EMBL" id="MPC21515.1"/>
    </source>
</evidence>
<reference evidence="2 3" key="1">
    <citation type="submission" date="2019-05" db="EMBL/GenBank/DDBJ databases">
        <title>Another draft genome of Portunus trituberculatus and its Hox gene families provides insights of decapod evolution.</title>
        <authorList>
            <person name="Jeong J.-H."/>
            <person name="Song I."/>
            <person name="Kim S."/>
            <person name="Choi T."/>
            <person name="Kim D."/>
            <person name="Ryu S."/>
            <person name="Kim W."/>
        </authorList>
    </citation>
    <scope>NUCLEOTIDE SEQUENCE [LARGE SCALE GENOMIC DNA]</scope>
    <source>
        <tissue evidence="2">Muscle</tissue>
    </source>
</reference>
<feature type="region of interest" description="Disordered" evidence="1">
    <location>
        <begin position="1"/>
        <end position="32"/>
    </location>
</feature>
<dbReference type="Proteomes" id="UP000324222">
    <property type="component" value="Unassembled WGS sequence"/>
</dbReference>